<organism evidence="2 3">
    <name type="scientific">Yoonia maricola</name>
    <dbReference type="NCBI Taxonomy" id="420999"/>
    <lineage>
        <taxon>Bacteria</taxon>
        <taxon>Pseudomonadati</taxon>
        <taxon>Pseudomonadota</taxon>
        <taxon>Alphaproteobacteria</taxon>
        <taxon>Rhodobacterales</taxon>
        <taxon>Paracoccaceae</taxon>
        <taxon>Yoonia</taxon>
    </lineage>
</organism>
<evidence type="ECO:0000313" key="2">
    <source>
        <dbReference type="EMBL" id="PJI91624.1"/>
    </source>
</evidence>
<dbReference type="GO" id="GO:0016740">
    <property type="term" value="F:transferase activity"/>
    <property type="evidence" value="ECO:0007669"/>
    <property type="project" value="UniProtKB-KW"/>
</dbReference>
<dbReference type="PANTHER" id="PTHR36174">
    <property type="entry name" value="LIPID II:GLYCINE GLYCYLTRANSFERASE"/>
    <property type="match status" value="1"/>
</dbReference>
<accession>A0A2M8WL12</accession>
<dbReference type="InterPro" id="IPR016181">
    <property type="entry name" value="Acyl_CoA_acyltransferase"/>
</dbReference>
<keyword evidence="3" id="KW-1185">Reference proteome</keyword>
<dbReference type="Pfam" id="PF13480">
    <property type="entry name" value="Acetyltransf_6"/>
    <property type="match status" value="1"/>
</dbReference>
<dbReference type="EMBL" id="PGTY01000001">
    <property type="protein sequence ID" value="PJI91624.1"/>
    <property type="molecule type" value="Genomic_DNA"/>
</dbReference>
<dbReference type="InterPro" id="IPR038740">
    <property type="entry name" value="BioF2-like_GNAT_dom"/>
</dbReference>
<feature type="domain" description="BioF2-like acetyltransferase" evidence="1">
    <location>
        <begin position="140"/>
        <end position="240"/>
    </location>
</feature>
<name>A0A2M8WL12_9RHOB</name>
<gene>
    <name evidence="2" type="ORF">BC777_0456</name>
</gene>
<dbReference type="RefSeq" id="WP_100366532.1">
    <property type="nucleotide sequence ID" value="NZ_PGTY01000001.1"/>
</dbReference>
<evidence type="ECO:0000259" key="1">
    <source>
        <dbReference type="Pfam" id="PF13480"/>
    </source>
</evidence>
<proteinExistence type="predicted"/>
<dbReference type="SUPFAM" id="SSF55729">
    <property type="entry name" value="Acyl-CoA N-acyltransferases (Nat)"/>
    <property type="match status" value="1"/>
</dbReference>
<dbReference type="Proteomes" id="UP000228531">
    <property type="component" value="Unassembled WGS sequence"/>
</dbReference>
<reference evidence="2 3" key="1">
    <citation type="submission" date="2017-11" db="EMBL/GenBank/DDBJ databases">
        <title>Genomic Encyclopedia of Archaeal and Bacterial Type Strains, Phase II (KMG-II): From Individual Species to Whole Genera.</title>
        <authorList>
            <person name="Goeker M."/>
        </authorList>
    </citation>
    <scope>NUCLEOTIDE SEQUENCE [LARGE SCALE GENOMIC DNA]</scope>
    <source>
        <strain evidence="2 3">DSM 29128</strain>
    </source>
</reference>
<dbReference type="OrthoDB" id="341858at2"/>
<dbReference type="InterPro" id="IPR050644">
    <property type="entry name" value="PG_Glycine_Bridge_Synth"/>
</dbReference>
<dbReference type="PANTHER" id="PTHR36174:SF1">
    <property type="entry name" value="LIPID II:GLYCINE GLYCYLTRANSFERASE"/>
    <property type="match status" value="1"/>
</dbReference>
<dbReference type="AlphaFoldDB" id="A0A2M8WL12"/>
<sequence>MKSDLPLPLQQHPIFAAALKRMGRQVSFVDVPGAAPVLTVQQFGQRMTSRGPVWHEDKQQGALQHAGLRMINADTPQDAALQAAGFRRLMTNAYVAELDLTTTATQRCQAMKPKWRNAWRAAQSAPLFLAEQRFNLNTHAWLLHADIAQQRSKQFRGLPHDLIMAYAAENPRAVRVLVAYDGDTPVAGMLFLLHAPVATYHIGWTNTQGRALSAHHKMIIQAAEQFAARGYQRLDLGLVDTDTTPGLARFKIGTGARVRPLGGTWLRFPGC</sequence>
<comment type="caution">
    <text evidence="2">The sequence shown here is derived from an EMBL/GenBank/DDBJ whole genome shotgun (WGS) entry which is preliminary data.</text>
</comment>
<dbReference type="Gene3D" id="3.40.630.30">
    <property type="match status" value="1"/>
</dbReference>
<protein>
    <submittedName>
        <fullName evidence="2">Acetyltransferase (GNAT) family protein</fullName>
    </submittedName>
</protein>
<evidence type="ECO:0000313" key="3">
    <source>
        <dbReference type="Proteomes" id="UP000228531"/>
    </source>
</evidence>
<keyword evidence="2" id="KW-0808">Transferase</keyword>